<dbReference type="Gene3D" id="3.90.1150.10">
    <property type="entry name" value="Aspartate Aminotransferase, domain 1"/>
    <property type="match status" value="1"/>
</dbReference>
<name>A0ABX2P4U9_9PROT</name>
<accession>A0ABX2P4U9</accession>
<dbReference type="PROSITE" id="PS50949">
    <property type="entry name" value="HTH_GNTR"/>
    <property type="match status" value="1"/>
</dbReference>
<dbReference type="InterPro" id="IPR015424">
    <property type="entry name" value="PyrdxlP-dep_Trfase"/>
</dbReference>
<sequence>MTILPRVTFMWTPELKPGPAPLYERLVQSIAGDIRSGTLAPGMRLPPHRELAFRLGVSVGSVTRAYTEAERRGLLVAHVGRGSFVRTNASPVPDIPTTERGVARLTNAGPRGAGAIDLRCNTPPPVSLMQDLNEALMALMARGALDPAVHYIQGTGLAPVRQAASLWIRNAYGLEVDAANLVQCNGGQHAIALAFSSFCGPGDTILCESSTFYGARMAAEHLGLKLHGLPMDEEGILPEALDRAVTETGSRLLFTLPTLHNPTTRTMSLQRREAIAAIARSHDLTILEDDAYYAYSRRPPQLASLAPERTLYLVSLSKGICPGLRVAFLALPPGLARERLMRGVRAFGYCPPALGALVFEEWVREGRIDDIAQAIQKEAASRWKMAHQALGPLMTPPGADHSPHGFLPMQALEAERVTTRLLRAGVEVTPPDAALVSRDADTGLRLCFGAPESQAELGEALTIITEVIAGHGRADRDGIV</sequence>
<keyword evidence="8" id="KW-1185">Reference proteome</keyword>
<dbReference type="SUPFAM" id="SSF53383">
    <property type="entry name" value="PLP-dependent transferases"/>
    <property type="match status" value="1"/>
</dbReference>
<dbReference type="InterPro" id="IPR004839">
    <property type="entry name" value="Aminotransferase_I/II_large"/>
</dbReference>
<dbReference type="Pfam" id="PF00392">
    <property type="entry name" value="GntR"/>
    <property type="match status" value="1"/>
</dbReference>
<keyword evidence="5" id="KW-0804">Transcription</keyword>
<dbReference type="InterPro" id="IPR000524">
    <property type="entry name" value="Tscrpt_reg_HTH_GntR"/>
</dbReference>
<proteinExistence type="inferred from homology"/>
<dbReference type="Gene3D" id="3.40.640.10">
    <property type="entry name" value="Type I PLP-dependent aspartate aminotransferase-like (Major domain)"/>
    <property type="match status" value="1"/>
</dbReference>
<dbReference type="InterPro" id="IPR036390">
    <property type="entry name" value="WH_DNA-bd_sf"/>
</dbReference>
<dbReference type="InterPro" id="IPR015422">
    <property type="entry name" value="PyrdxlP-dep_Trfase_small"/>
</dbReference>
<dbReference type="SUPFAM" id="SSF46785">
    <property type="entry name" value="Winged helix' DNA-binding domain"/>
    <property type="match status" value="1"/>
</dbReference>
<keyword evidence="7" id="KW-0032">Aminotransferase</keyword>
<dbReference type="PANTHER" id="PTHR46577">
    <property type="entry name" value="HTH-TYPE TRANSCRIPTIONAL REGULATORY PROTEIN GABR"/>
    <property type="match status" value="1"/>
</dbReference>
<evidence type="ECO:0000259" key="6">
    <source>
        <dbReference type="PROSITE" id="PS50949"/>
    </source>
</evidence>
<dbReference type="CDD" id="cd07377">
    <property type="entry name" value="WHTH_GntR"/>
    <property type="match status" value="1"/>
</dbReference>
<dbReference type="InterPro" id="IPR036388">
    <property type="entry name" value="WH-like_DNA-bd_sf"/>
</dbReference>
<dbReference type="EMBL" id="JABXXV010000003">
    <property type="protein sequence ID" value="NVN46634.1"/>
    <property type="molecule type" value="Genomic_DNA"/>
</dbReference>
<evidence type="ECO:0000256" key="2">
    <source>
        <dbReference type="ARBA" id="ARBA00022898"/>
    </source>
</evidence>
<feature type="domain" description="HTH gntR-type" evidence="6">
    <location>
        <begin position="20"/>
        <end position="88"/>
    </location>
</feature>
<reference evidence="7 8" key="1">
    <citation type="submission" date="2020-06" db="EMBL/GenBank/DDBJ databases">
        <title>Synonyms of Asaia species.</title>
        <authorList>
            <person name="Sombolestani A."/>
        </authorList>
    </citation>
    <scope>NUCLEOTIDE SEQUENCE [LARGE SCALE GENOMIC DNA]</scope>
    <source>
        <strain evidence="7 8">LMG 27047</strain>
    </source>
</reference>
<comment type="similarity">
    <text evidence="1">In the C-terminal section; belongs to the class-I pyridoxal-phosphate-dependent aminotransferase family.</text>
</comment>
<dbReference type="SMART" id="SM00345">
    <property type="entry name" value="HTH_GNTR"/>
    <property type="match status" value="1"/>
</dbReference>
<gene>
    <name evidence="7" type="ORF">HW542_07390</name>
</gene>
<evidence type="ECO:0000256" key="1">
    <source>
        <dbReference type="ARBA" id="ARBA00005384"/>
    </source>
</evidence>
<dbReference type="PANTHER" id="PTHR46577:SF1">
    <property type="entry name" value="HTH-TYPE TRANSCRIPTIONAL REGULATORY PROTEIN GABR"/>
    <property type="match status" value="1"/>
</dbReference>
<keyword evidence="4" id="KW-0238">DNA-binding</keyword>
<evidence type="ECO:0000256" key="3">
    <source>
        <dbReference type="ARBA" id="ARBA00023015"/>
    </source>
</evidence>
<comment type="caution">
    <text evidence="7">The sequence shown here is derived from an EMBL/GenBank/DDBJ whole genome shotgun (WGS) entry which is preliminary data.</text>
</comment>
<dbReference type="InterPro" id="IPR015421">
    <property type="entry name" value="PyrdxlP-dep_Trfase_major"/>
</dbReference>
<dbReference type="Pfam" id="PF00155">
    <property type="entry name" value="Aminotran_1_2"/>
    <property type="match status" value="1"/>
</dbReference>
<keyword evidence="3" id="KW-0805">Transcription regulation</keyword>
<evidence type="ECO:0000313" key="7">
    <source>
        <dbReference type="EMBL" id="NVN46634.1"/>
    </source>
</evidence>
<keyword evidence="2" id="KW-0663">Pyridoxal phosphate</keyword>
<dbReference type="Gene3D" id="1.10.10.10">
    <property type="entry name" value="Winged helix-like DNA-binding domain superfamily/Winged helix DNA-binding domain"/>
    <property type="match status" value="1"/>
</dbReference>
<dbReference type="CDD" id="cd00609">
    <property type="entry name" value="AAT_like"/>
    <property type="match status" value="1"/>
</dbReference>
<dbReference type="Proteomes" id="UP001516351">
    <property type="component" value="Unassembled WGS sequence"/>
</dbReference>
<organism evidence="7 8">
    <name type="scientific">Asaia spathodeae</name>
    <dbReference type="NCBI Taxonomy" id="657016"/>
    <lineage>
        <taxon>Bacteria</taxon>
        <taxon>Pseudomonadati</taxon>
        <taxon>Pseudomonadota</taxon>
        <taxon>Alphaproteobacteria</taxon>
        <taxon>Acetobacterales</taxon>
        <taxon>Acetobacteraceae</taxon>
        <taxon>Asaia</taxon>
    </lineage>
</organism>
<evidence type="ECO:0000313" key="8">
    <source>
        <dbReference type="Proteomes" id="UP001516351"/>
    </source>
</evidence>
<evidence type="ECO:0000256" key="4">
    <source>
        <dbReference type="ARBA" id="ARBA00023125"/>
    </source>
</evidence>
<keyword evidence="7" id="KW-0808">Transferase</keyword>
<protein>
    <submittedName>
        <fullName evidence="7">PLP-dependent aminotransferase family protein</fullName>
    </submittedName>
</protein>
<dbReference type="InterPro" id="IPR051446">
    <property type="entry name" value="HTH_trans_reg/aminotransferase"/>
</dbReference>
<dbReference type="GO" id="GO:0008483">
    <property type="term" value="F:transaminase activity"/>
    <property type="evidence" value="ECO:0007669"/>
    <property type="project" value="UniProtKB-KW"/>
</dbReference>
<evidence type="ECO:0000256" key="5">
    <source>
        <dbReference type="ARBA" id="ARBA00023163"/>
    </source>
</evidence>